<evidence type="ECO:0000256" key="2">
    <source>
        <dbReference type="ARBA" id="ARBA00022741"/>
    </source>
</evidence>
<evidence type="ECO:0000256" key="9">
    <source>
        <dbReference type="ARBA" id="ARBA00034808"/>
    </source>
</evidence>
<evidence type="ECO:0000256" key="1">
    <source>
        <dbReference type="ARBA" id="ARBA00005446"/>
    </source>
</evidence>
<dbReference type="InterPro" id="IPR001650">
    <property type="entry name" value="Helicase_C-like"/>
</dbReference>
<dbReference type="SMART" id="SM00487">
    <property type="entry name" value="DEXDc"/>
    <property type="match status" value="1"/>
</dbReference>
<evidence type="ECO:0000256" key="3">
    <source>
        <dbReference type="ARBA" id="ARBA00022801"/>
    </source>
</evidence>
<proteinExistence type="inferred from homology"/>
<gene>
    <name evidence="12" type="ORF">QF035_003194</name>
</gene>
<accession>A0ABU0SQP4</accession>
<dbReference type="GO" id="GO:0016787">
    <property type="term" value="F:hydrolase activity"/>
    <property type="evidence" value="ECO:0007669"/>
    <property type="project" value="UniProtKB-KW"/>
</dbReference>
<dbReference type="EC" id="5.6.2.4" evidence="9"/>
<dbReference type="CDD" id="cd06223">
    <property type="entry name" value="PRTases_typeI"/>
    <property type="match status" value="1"/>
</dbReference>
<comment type="similarity">
    <text evidence="1">Belongs to the helicase family. RecQ subfamily.</text>
</comment>
<evidence type="ECO:0000256" key="7">
    <source>
        <dbReference type="ARBA" id="ARBA00023235"/>
    </source>
</evidence>
<comment type="caution">
    <text evidence="12">The sequence shown here is derived from an EMBL/GenBank/DDBJ whole genome shotgun (WGS) entry which is preliminary data.</text>
</comment>
<evidence type="ECO:0000313" key="12">
    <source>
        <dbReference type="EMBL" id="MDQ1025612.1"/>
    </source>
</evidence>
<keyword evidence="7" id="KW-0413">Isomerase</keyword>
<dbReference type="SUPFAM" id="SSF52540">
    <property type="entry name" value="P-loop containing nucleoside triphosphate hydrolases"/>
    <property type="match status" value="1"/>
</dbReference>
<dbReference type="Pfam" id="PF00271">
    <property type="entry name" value="Helicase_C"/>
    <property type="match status" value="1"/>
</dbReference>
<dbReference type="InterPro" id="IPR014001">
    <property type="entry name" value="Helicase_ATP-bd"/>
</dbReference>
<name>A0ABU0SQP4_9ACTN</name>
<dbReference type="PROSITE" id="PS51194">
    <property type="entry name" value="HELICASE_CTER"/>
    <property type="match status" value="1"/>
</dbReference>
<keyword evidence="13" id="KW-1185">Reference proteome</keyword>
<evidence type="ECO:0000256" key="8">
    <source>
        <dbReference type="ARBA" id="ARBA00034617"/>
    </source>
</evidence>
<dbReference type="InterPro" id="IPR029057">
    <property type="entry name" value="PRTase-like"/>
</dbReference>
<comment type="catalytic activity">
    <reaction evidence="8">
        <text>Couples ATP hydrolysis with the unwinding of duplex DNA by translocating in the 3'-5' direction.</text>
        <dbReference type="EC" id="5.6.2.4"/>
    </reaction>
</comment>
<dbReference type="InterPro" id="IPR000836">
    <property type="entry name" value="PRTase_dom"/>
</dbReference>
<keyword evidence="2" id="KW-0547">Nucleotide-binding</keyword>
<dbReference type="SMART" id="SM00490">
    <property type="entry name" value="HELICc"/>
    <property type="match status" value="1"/>
</dbReference>
<dbReference type="InterPro" id="IPR004589">
    <property type="entry name" value="DNA_helicase_ATP-dep_RecQ"/>
</dbReference>
<keyword evidence="4 12" id="KW-0347">Helicase</keyword>
<evidence type="ECO:0000256" key="5">
    <source>
        <dbReference type="ARBA" id="ARBA00022840"/>
    </source>
</evidence>
<feature type="domain" description="Helicase C-terminal" evidence="11">
    <location>
        <begin position="241"/>
        <end position="391"/>
    </location>
</feature>
<evidence type="ECO:0000256" key="4">
    <source>
        <dbReference type="ARBA" id="ARBA00022806"/>
    </source>
</evidence>
<dbReference type="Proteomes" id="UP001230328">
    <property type="component" value="Unassembled WGS sequence"/>
</dbReference>
<dbReference type="PROSITE" id="PS51192">
    <property type="entry name" value="HELICASE_ATP_BIND_1"/>
    <property type="match status" value="1"/>
</dbReference>
<feature type="domain" description="Helicase ATP-binding" evidence="10">
    <location>
        <begin position="36"/>
        <end position="211"/>
    </location>
</feature>
<dbReference type="Pfam" id="PF00270">
    <property type="entry name" value="DEAD"/>
    <property type="match status" value="1"/>
</dbReference>
<evidence type="ECO:0000256" key="6">
    <source>
        <dbReference type="ARBA" id="ARBA00023125"/>
    </source>
</evidence>
<sequence length="720" mass="76803">MSNAELRTAADTVLARLVGAPAGDARLREDQWRAIEALVADKRRALVVQRTGWGKSAVYFVATALLREQGAGPTVIVSPLLALMRNQVEAAARAGIRARTINSSNTEEWDTIQDEVAAGEVDVLLVSPERLNNPDFRDQVLPKLAAATGLLVVDEAHCISDWGHDFRPDYRRLRTMLADLPPGVPVLATTATANARVTADVAEQLGTGGSTDALVLRGPLDRESLSLGVLQLPDAAHRMGWLAEHLGELPGSGIIYTLTVAAAEEVTAFLRQCGHTVASYTGKTENADRQQAEEDLLANRVKALVATSALGMGFDKPDLGFVVHLGSPSSPIAYYQQVGRAGRGVEHAEVLLLPGKEDQAIWQYFASIAFPPEEQVRRTLDVLAQAGRPLSLPALEPLVELRRSRLETMLKVLDVDGAVHRVKGGWISTGDPWTYDTERYAWVAKQRAAEQQAMRDYVTTTGCRMEFLRRQLDDEGAAPCGRCDMCAGPRFTDAVSSSSLDSARGELGRAGVEVEPRKMWPTGLPAVGVDLKGRIPAGEQAASGRALGRLSDIGWGNRLRPMLSPQAPDEPVPDDVAKAVVGVLADWAKGPGGWASGSPDAQPRPVGVVTMASHGRPRLIQSLGARIAEVGRLPLLGSIEYAPGHEAAQVSRSNSAQRLKALDGALVVPPGLATTLAQAQGPVLLVDDSTETGWTLAVAARLLRRSGAQGVLPLVLAVQA</sequence>
<dbReference type="PANTHER" id="PTHR13710">
    <property type="entry name" value="DNA HELICASE RECQ FAMILY MEMBER"/>
    <property type="match status" value="1"/>
</dbReference>
<dbReference type="NCBIfam" id="TIGR00614">
    <property type="entry name" value="recQ_fam"/>
    <property type="match status" value="1"/>
</dbReference>
<dbReference type="SUPFAM" id="SSF53271">
    <property type="entry name" value="PRTase-like"/>
    <property type="match status" value="1"/>
</dbReference>
<organism evidence="12 13">
    <name type="scientific">Streptomyces umbrinus</name>
    <dbReference type="NCBI Taxonomy" id="67370"/>
    <lineage>
        <taxon>Bacteria</taxon>
        <taxon>Bacillati</taxon>
        <taxon>Actinomycetota</taxon>
        <taxon>Actinomycetes</taxon>
        <taxon>Kitasatosporales</taxon>
        <taxon>Streptomycetaceae</taxon>
        <taxon>Streptomyces</taxon>
        <taxon>Streptomyces phaeochromogenes group</taxon>
    </lineage>
</organism>
<dbReference type="InterPro" id="IPR011545">
    <property type="entry name" value="DEAD/DEAH_box_helicase_dom"/>
</dbReference>
<keyword evidence="6" id="KW-0238">DNA-binding</keyword>
<evidence type="ECO:0000259" key="10">
    <source>
        <dbReference type="PROSITE" id="PS51192"/>
    </source>
</evidence>
<dbReference type="EMBL" id="JAUSZI010000002">
    <property type="protein sequence ID" value="MDQ1025612.1"/>
    <property type="molecule type" value="Genomic_DNA"/>
</dbReference>
<dbReference type="Gene3D" id="3.40.50.300">
    <property type="entry name" value="P-loop containing nucleotide triphosphate hydrolases"/>
    <property type="match status" value="2"/>
</dbReference>
<evidence type="ECO:0000259" key="11">
    <source>
        <dbReference type="PROSITE" id="PS51194"/>
    </source>
</evidence>
<dbReference type="InterPro" id="IPR027417">
    <property type="entry name" value="P-loop_NTPase"/>
</dbReference>
<protein>
    <recommendedName>
        <fullName evidence="9">DNA 3'-5' helicase</fullName>
        <ecNumber evidence="9">5.6.2.4</ecNumber>
    </recommendedName>
</protein>
<dbReference type="GO" id="GO:0003678">
    <property type="term" value="F:DNA helicase activity"/>
    <property type="evidence" value="ECO:0007669"/>
    <property type="project" value="UniProtKB-EC"/>
</dbReference>
<keyword evidence="5" id="KW-0067">ATP-binding</keyword>
<keyword evidence="3 12" id="KW-0378">Hydrolase</keyword>
<dbReference type="PANTHER" id="PTHR13710:SF105">
    <property type="entry name" value="ATP-DEPENDENT DNA HELICASE Q1"/>
    <property type="match status" value="1"/>
</dbReference>
<reference evidence="12 13" key="1">
    <citation type="submission" date="2023-07" db="EMBL/GenBank/DDBJ databases">
        <title>Comparative genomics of wheat-associated soil bacteria to identify genetic determinants of phenazine resistance.</title>
        <authorList>
            <person name="Mouncey N."/>
        </authorList>
    </citation>
    <scope>NUCLEOTIDE SEQUENCE [LARGE SCALE GENOMIC DNA]</scope>
    <source>
        <strain evidence="12 13">V2I4</strain>
    </source>
</reference>
<evidence type="ECO:0000313" key="13">
    <source>
        <dbReference type="Proteomes" id="UP001230328"/>
    </source>
</evidence>
<dbReference type="RefSeq" id="WP_307520964.1">
    <property type="nucleotide sequence ID" value="NZ_JAUSZI010000002.1"/>
</dbReference>